<protein>
    <submittedName>
        <fullName evidence="6">CRP-like cAMP-binding protein</fullName>
    </submittedName>
</protein>
<dbReference type="EMBL" id="PTJA01000002">
    <property type="protein sequence ID" value="PPK82413.1"/>
    <property type="molecule type" value="Genomic_DNA"/>
</dbReference>
<dbReference type="CDD" id="cd00092">
    <property type="entry name" value="HTH_CRP"/>
    <property type="match status" value="1"/>
</dbReference>
<gene>
    <name evidence="6" type="ORF">BXY41_102101</name>
</gene>
<dbReference type="Pfam" id="PF00027">
    <property type="entry name" value="cNMP_binding"/>
    <property type="match status" value="1"/>
</dbReference>
<proteinExistence type="predicted"/>
<dbReference type="CDD" id="cd00038">
    <property type="entry name" value="CAP_ED"/>
    <property type="match status" value="1"/>
</dbReference>
<dbReference type="SMART" id="SM00100">
    <property type="entry name" value="cNMP"/>
    <property type="match status" value="1"/>
</dbReference>
<dbReference type="RefSeq" id="WP_104434848.1">
    <property type="nucleotide sequence ID" value="NZ_PTJA01000002.1"/>
</dbReference>
<dbReference type="GO" id="GO:0005829">
    <property type="term" value="C:cytosol"/>
    <property type="evidence" value="ECO:0007669"/>
    <property type="project" value="TreeGrafter"/>
</dbReference>
<keyword evidence="1" id="KW-0805">Transcription regulation</keyword>
<sequence>MNIKEACSCTQLFQNISEKSAATLMACGSLRRFPKGSHLFWDKEMSQTLYIVVTGFVSLYKINSQGERKTIFLLGKGEMVNEEVLQNMPASINCEAFESSVVLCFGKMDFLEVMRHDFELTKLILDSLALKNRRLYRQLKNTSNSIHGEKKIAAKLWRLSKDYGIPHEEGTLINMELSITYLADMLGSRRETVSRQLKHLTDQGLVRILRGKIVIPDRDALSAFFKGINC</sequence>
<dbReference type="SMART" id="SM00419">
    <property type="entry name" value="HTH_CRP"/>
    <property type="match status" value="1"/>
</dbReference>
<dbReference type="PROSITE" id="PS51063">
    <property type="entry name" value="HTH_CRP_2"/>
    <property type="match status" value="1"/>
</dbReference>
<feature type="domain" description="Cyclic nucleotide-binding" evidence="4">
    <location>
        <begin position="12"/>
        <end position="119"/>
    </location>
</feature>
<dbReference type="PANTHER" id="PTHR24567:SF74">
    <property type="entry name" value="HTH-TYPE TRANSCRIPTIONAL REGULATOR ARCR"/>
    <property type="match status" value="1"/>
</dbReference>
<name>A0A2S6HWX3_9FIRM</name>
<dbReference type="GO" id="GO:0003677">
    <property type="term" value="F:DNA binding"/>
    <property type="evidence" value="ECO:0007669"/>
    <property type="project" value="UniProtKB-KW"/>
</dbReference>
<dbReference type="SUPFAM" id="SSF51206">
    <property type="entry name" value="cAMP-binding domain-like"/>
    <property type="match status" value="1"/>
</dbReference>
<accession>A0A2S6HWX3</accession>
<evidence type="ECO:0000259" key="5">
    <source>
        <dbReference type="PROSITE" id="PS51063"/>
    </source>
</evidence>
<dbReference type="OrthoDB" id="680421at2"/>
<reference evidence="6 7" key="1">
    <citation type="submission" date="2018-02" db="EMBL/GenBank/DDBJ databases">
        <title>Genomic Encyclopedia of Archaeal and Bacterial Type Strains, Phase II (KMG-II): from individual species to whole genera.</title>
        <authorList>
            <person name="Goeker M."/>
        </authorList>
    </citation>
    <scope>NUCLEOTIDE SEQUENCE [LARGE SCALE GENOMIC DNA]</scope>
    <source>
        <strain evidence="6 7">DSM 3808</strain>
    </source>
</reference>
<feature type="domain" description="HTH crp-type" evidence="5">
    <location>
        <begin position="146"/>
        <end position="219"/>
    </location>
</feature>
<dbReference type="GO" id="GO:0003700">
    <property type="term" value="F:DNA-binding transcription factor activity"/>
    <property type="evidence" value="ECO:0007669"/>
    <property type="project" value="TreeGrafter"/>
</dbReference>
<dbReference type="Pfam" id="PF13545">
    <property type="entry name" value="HTH_Crp_2"/>
    <property type="match status" value="1"/>
</dbReference>
<dbReference type="AlphaFoldDB" id="A0A2S6HWX3"/>
<dbReference type="Gene3D" id="2.60.120.10">
    <property type="entry name" value="Jelly Rolls"/>
    <property type="match status" value="1"/>
</dbReference>
<dbReference type="SUPFAM" id="SSF46785">
    <property type="entry name" value="Winged helix' DNA-binding domain"/>
    <property type="match status" value="1"/>
</dbReference>
<keyword evidence="2" id="KW-0238">DNA-binding</keyword>
<dbReference type="InterPro" id="IPR050397">
    <property type="entry name" value="Env_Response_Regulators"/>
</dbReference>
<evidence type="ECO:0000256" key="2">
    <source>
        <dbReference type="ARBA" id="ARBA00023125"/>
    </source>
</evidence>
<dbReference type="PROSITE" id="PS50042">
    <property type="entry name" value="CNMP_BINDING_3"/>
    <property type="match status" value="1"/>
</dbReference>
<dbReference type="InterPro" id="IPR018490">
    <property type="entry name" value="cNMP-bd_dom_sf"/>
</dbReference>
<dbReference type="InterPro" id="IPR036388">
    <property type="entry name" value="WH-like_DNA-bd_sf"/>
</dbReference>
<dbReference type="InterPro" id="IPR014710">
    <property type="entry name" value="RmlC-like_jellyroll"/>
</dbReference>
<comment type="caution">
    <text evidence="6">The sequence shown here is derived from an EMBL/GenBank/DDBJ whole genome shotgun (WGS) entry which is preliminary data.</text>
</comment>
<evidence type="ECO:0000256" key="1">
    <source>
        <dbReference type="ARBA" id="ARBA00023015"/>
    </source>
</evidence>
<evidence type="ECO:0000313" key="7">
    <source>
        <dbReference type="Proteomes" id="UP000237749"/>
    </source>
</evidence>
<dbReference type="InterPro" id="IPR036390">
    <property type="entry name" value="WH_DNA-bd_sf"/>
</dbReference>
<dbReference type="InterPro" id="IPR000595">
    <property type="entry name" value="cNMP-bd_dom"/>
</dbReference>
<evidence type="ECO:0000313" key="6">
    <source>
        <dbReference type="EMBL" id="PPK82413.1"/>
    </source>
</evidence>
<evidence type="ECO:0000259" key="4">
    <source>
        <dbReference type="PROSITE" id="PS50042"/>
    </source>
</evidence>
<dbReference type="Proteomes" id="UP000237749">
    <property type="component" value="Unassembled WGS sequence"/>
</dbReference>
<keyword evidence="3" id="KW-0804">Transcription</keyword>
<dbReference type="PANTHER" id="PTHR24567">
    <property type="entry name" value="CRP FAMILY TRANSCRIPTIONAL REGULATORY PROTEIN"/>
    <property type="match status" value="1"/>
</dbReference>
<evidence type="ECO:0000256" key="3">
    <source>
        <dbReference type="ARBA" id="ARBA00023163"/>
    </source>
</evidence>
<dbReference type="InterPro" id="IPR012318">
    <property type="entry name" value="HTH_CRP"/>
</dbReference>
<keyword evidence="7" id="KW-1185">Reference proteome</keyword>
<organism evidence="6 7">
    <name type="scientific">Lacrimispora xylanisolvens</name>
    <dbReference type="NCBI Taxonomy" id="384636"/>
    <lineage>
        <taxon>Bacteria</taxon>
        <taxon>Bacillati</taxon>
        <taxon>Bacillota</taxon>
        <taxon>Clostridia</taxon>
        <taxon>Lachnospirales</taxon>
        <taxon>Lachnospiraceae</taxon>
        <taxon>Lacrimispora</taxon>
    </lineage>
</organism>
<dbReference type="Gene3D" id="1.10.10.10">
    <property type="entry name" value="Winged helix-like DNA-binding domain superfamily/Winged helix DNA-binding domain"/>
    <property type="match status" value="1"/>
</dbReference>